<dbReference type="SUPFAM" id="SSF51735">
    <property type="entry name" value="NAD(P)-binding Rossmann-fold domains"/>
    <property type="match status" value="1"/>
</dbReference>
<dbReference type="InterPro" id="IPR020904">
    <property type="entry name" value="Sc_DH/Rdtase_CS"/>
</dbReference>
<dbReference type="PROSITE" id="PS00061">
    <property type="entry name" value="ADH_SHORT"/>
    <property type="match status" value="1"/>
</dbReference>
<dbReference type="PRINTS" id="PR00080">
    <property type="entry name" value="SDRFAMILY"/>
</dbReference>
<reference evidence="11" key="1">
    <citation type="submission" date="2020-05" db="EMBL/GenBank/DDBJ databases">
        <authorList>
            <person name="Chiriac C."/>
            <person name="Salcher M."/>
            <person name="Ghai R."/>
            <person name="Kavagutti S V."/>
        </authorList>
    </citation>
    <scope>NUCLEOTIDE SEQUENCE</scope>
</reference>
<dbReference type="InterPro" id="IPR002347">
    <property type="entry name" value="SDR_fam"/>
</dbReference>
<dbReference type="GO" id="GO:0035527">
    <property type="term" value="F:3-hydroxypropionate dehydrogenase (NADP+) activity"/>
    <property type="evidence" value="ECO:0007669"/>
    <property type="project" value="UniProtKB-EC"/>
</dbReference>
<evidence type="ECO:0000256" key="10">
    <source>
        <dbReference type="ARBA" id="ARBA00047274"/>
    </source>
</evidence>
<evidence type="ECO:0000256" key="4">
    <source>
        <dbReference type="ARBA" id="ARBA00044050"/>
    </source>
</evidence>
<name>A0A6J5ZQH9_9ZZZZ</name>
<dbReference type="InterPro" id="IPR036291">
    <property type="entry name" value="NAD(P)-bd_dom_sf"/>
</dbReference>
<accession>A0A6J5ZQH9</accession>
<evidence type="ECO:0000256" key="9">
    <source>
        <dbReference type="ARBA" id="ARBA00045650"/>
    </source>
</evidence>
<protein>
    <recommendedName>
        <fullName evidence="6">NADP-dependent 3-hydroxy acid dehydrogenase YdfG</fullName>
        <ecNumber evidence="4">1.1.1.298</ecNumber>
        <ecNumber evidence="5">1.1.1.381</ecNumber>
    </recommendedName>
    <alternativeName>
        <fullName evidence="8">L-allo-threonine dehydrogenase</fullName>
    </alternativeName>
    <alternativeName>
        <fullName evidence="7">Malonic semialdehyde reductase</fullName>
    </alternativeName>
</protein>
<dbReference type="PANTHER" id="PTHR43086:SF3">
    <property type="entry name" value="NADP-DEPENDENT 3-HYDROXY ACID DEHYDROGENASE YDFG"/>
    <property type="match status" value="1"/>
</dbReference>
<proteinExistence type="inferred from homology"/>
<evidence type="ECO:0000256" key="6">
    <source>
        <dbReference type="ARBA" id="ARBA00044065"/>
    </source>
</evidence>
<comment type="catalytic activity">
    <reaction evidence="3">
        <text>L-allo-threonine + NADP(+) = aminoacetone + CO2 + NADPH</text>
        <dbReference type="Rhea" id="RHEA:43524"/>
        <dbReference type="ChEBI" id="CHEBI:16526"/>
        <dbReference type="ChEBI" id="CHEBI:57783"/>
        <dbReference type="ChEBI" id="CHEBI:58320"/>
        <dbReference type="ChEBI" id="CHEBI:58349"/>
        <dbReference type="ChEBI" id="CHEBI:58585"/>
        <dbReference type="EC" id="1.1.1.381"/>
    </reaction>
</comment>
<keyword evidence="2" id="KW-0560">Oxidoreductase</keyword>
<dbReference type="PANTHER" id="PTHR43086">
    <property type="entry name" value="VERY-LONG-CHAIN 3-OXOOACYL-COA REDUCTASE"/>
    <property type="match status" value="1"/>
</dbReference>
<dbReference type="PRINTS" id="PR00081">
    <property type="entry name" value="GDHRDH"/>
</dbReference>
<dbReference type="PIRSF" id="PIRSF000126">
    <property type="entry name" value="11-beta-HSD1"/>
    <property type="match status" value="1"/>
</dbReference>
<sequence>MAQWALVTGATVGIGESFTRLLASKGYNIALVARDEARLHERAASLREKYGVQTFVLPADLSTDAGCKSVEDYLREFDIEVLINNAGFGINKAFSVSQLDVEQELLDVLVRTPMRLMHVAIPKMKERKSGTIINVSSVASFIAGGTYSASKSYLTVLSESLHTELAGTGVKVSALCPGFTRTEFHQRGRMKMKGLPSFMWLNSDDLVAQSWKDAQANKPVSIPGWQYKLLIAIISIAPRKFVRQIGMNVRKKQR</sequence>
<dbReference type="EC" id="1.1.1.298" evidence="4"/>
<gene>
    <name evidence="11" type="ORF">UFOPK3820_01162</name>
</gene>
<dbReference type="EC" id="1.1.1.381" evidence="5"/>
<evidence type="ECO:0000256" key="2">
    <source>
        <dbReference type="ARBA" id="ARBA00023002"/>
    </source>
</evidence>
<evidence type="ECO:0000313" key="11">
    <source>
        <dbReference type="EMBL" id="CAB4343137.1"/>
    </source>
</evidence>
<evidence type="ECO:0000256" key="5">
    <source>
        <dbReference type="ARBA" id="ARBA00044059"/>
    </source>
</evidence>
<comment type="similarity">
    <text evidence="1">Belongs to the short-chain dehydrogenases/reductases (SDR) family.</text>
</comment>
<dbReference type="Gene3D" id="3.40.50.720">
    <property type="entry name" value="NAD(P)-binding Rossmann-like Domain"/>
    <property type="match status" value="1"/>
</dbReference>
<dbReference type="AlphaFoldDB" id="A0A6J5ZQH9"/>
<evidence type="ECO:0000256" key="8">
    <source>
        <dbReference type="ARBA" id="ARBA00044349"/>
    </source>
</evidence>
<comment type="function">
    <text evidence="9">NADP-dependent dehydrogenase with broad substrate specificity acting on 3-hydroxy acids. Catalyzes the NADP-dependent oxidation of L-allo-threonine to L-2-amino-3-keto-butyrate, which is spontaneously decarboxylated into aminoacetone. Also acts on D-threonine, L-serine, D-serine, D-3-hydroxyisobutyrate, L-3-hydroxyisobutyrate, D-glycerate and L-glycerate. Able to catalyze the reduction of the malonic semialdehyde to 3-hydroxypropionic acid. YdfG is apparently supplementing RutE, the presumed malonic semialdehyde reductase involved in pyrimidine degradation since both are able to detoxify malonic semialdehyde.</text>
</comment>
<evidence type="ECO:0000256" key="7">
    <source>
        <dbReference type="ARBA" id="ARBA00044271"/>
    </source>
</evidence>
<comment type="catalytic activity">
    <reaction evidence="10">
        <text>3-hydroxypropanoate + NADP(+) = 3-oxopropanoate + NADPH + H(+)</text>
        <dbReference type="Rhea" id="RHEA:26438"/>
        <dbReference type="ChEBI" id="CHEBI:15378"/>
        <dbReference type="ChEBI" id="CHEBI:16510"/>
        <dbReference type="ChEBI" id="CHEBI:33190"/>
        <dbReference type="ChEBI" id="CHEBI:57783"/>
        <dbReference type="ChEBI" id="CHEBI:58349"/>
        <dbReference type="EC" id="1.1.1.298"/>
    </reaction>
</comment>
<evidence type="ECO:0000256" key="3">
    <source>
        <dbReference type="ARBA" id="ARBA00043812"/>
    </source>
</evidence>
<dbReference type="EMBL" id="CAESAB010000067">
    <property type="protein sequence ID" value="CAB4343137.1"/>
    <property type="molecule type" value="Genomic_DNA"/>
</dbReference>
<dbReference type="Pfam" id="PF00106">
    <property type="entry name" value="adh_short"/>
    <property type="match status" value="1"/>
</dbReference>
<organism evidence="11">
    <name type="scientific">freshwater metagenome</name>
    <dbReference type="NCBI Taxonomy" id="449393"/>
    <lineage>
        <taxon>unclassified sequences</taxon>
        <taxon>metagenomes</taxon>
        <taxon>ecological metagenomes</taxon>
    </lineage>
</organism>
<evidence type="ECO:0000256" key="1">
    <source>
        <dbReference type="ARBA" id="ARBA00006484"/>
    </source>
</evidence>